<dbReference type="SUPFAM" id="SSF53335">
    <property type="entry name" value="S-adenosyl-L-methionine-dependent methyltransferases"/>
    <property type="match status" value="1"/>
</dbReference>
<comment type="caution">
    <text evidence="4">The sequence shown here is derived from an EMBL/GenBank/DDBJ whole genome shotgun (WGS) entry which is preliminary data.</text>
</comment>
<comment type="similarity">
    <text evidence="2">Belongs to the class I-like SAM-binding methyltransferase superfamily. Erg6/SMT family.</text>
</comment>
<feature type="domain" description="Methyltransferase type 11" evidence="3">
    <location>
        <begin position="78"/>
        <end position="178"/>
    </location>
</feature>
<dbReference type="InterPro" id="IPR050447">
    <property type="entry name" value="Erg6_SMT_methyltransf"/>
</dbReference>
<evidence type="ECO:0000313" key="4">
    <source>
        <dbReference type="EMBL" id="TPX15475.1"/>
    </source>
</evidence>
<dbReference type="InterPro" id="IPR029063">
    <property type="entry name" value="SAM-dependent_MTases_sf"/>
</dbReference>
<dbReference type="STRING" id="1093900.A0A507AXG3"/>
<evidence type="ECO:0000256" key="1">
    <source>
        <dbReference type="ARBA" id="ARBA00022679"/>
    </source>
</evidence>
<organism evidence="4 5">
    <name type="scientific">Thyridium curvatum</name>
    <dbReference type="NCBI Taxonomy" id="1093900"/>
    <lineage>
        <taxon>Eukaryota</taxon>
        <taxon>Fungi</taxon>
        <taxon>Dikarya</taxon>
        <taxon>Ascomycota</taxon>
        <taxon>Pezizomycotina</taxon>
        <taxon>Sordariomycetes</taxon>
        <taxon>Sordariomycetidae</taxon>
        <taxon>Thyridiales</taxon>
        <taxon>Thyridiaceae</taxon>
        <taxon>Thyridium</taxon>
    </lineage>
</organism>
<keyword evidence="5" id="KW-1185">Reference proteome</keyword>
<dbReference type="GeneID" id="41971902"/>
<dbReference type="GO" id="GO:0003838">
    <property type="term" value="F:sterol 24-C-methyltransferase activity"/>
    <property type="evidence" value="ECO:0007669"/>
    <property type="project" value="TreeGrafter"/>
</dbReference>
<dbReference type="Proteomes" id="UP000319257">
    <property type="component" value="Unassembled WGS sequence"/>
</dbReference>
<dbReference type="Gene3D" id="3.40.50.150">
    <property type="entry name" value="Vaccinia Virus protein VP39"/>
    <property type="match status" value="1"/>
</dbReference>
<dbReference type="AlphaFoldDB" id="A0A507AXG3"/>
<dbReference type="OrthoDB" id="540004at2759"/>
<sequence length="308" mass="34309">MAAEQPDGQPLINDNPKLQTYYSSLESRIGYRIFLGGTRHFGYYERDTYWPFPIGRALRRMEDKLAELLALPRGAELLDAGCGVGHVALRLAGKFGHRVRAIDVTDHHVAKAQRNVSSRCSSSPGQVSVRKMDYHHLETLPAGSLDGAYTMETLVHATDPRAVLAGFHRVLRPGGRLALFEYDHDLAAEGSPEEGEEEALARSMRAINDYAAMPTNELSHPGVFAQMLAEAGFEDVVVRDYSERIRPMARLFCAVAYVPWLVVSLFGLERYFINTVAGVESYRGRDRWRYVAITATKPGGPLEVAKTR</sequence>
<evidence type="ECO:0000256" key="2">
    <source>
        <dbReference type="ARBA" id="ARBA00038188"/>
    </source>
</evidence>
<dbReference type="CDD" id="cd02440">
    <property type="entry name" value="AdoMet_MTases"/>
    <property type="match status" value="1"/>
</dbReference>
<dbReference type="RefSeq" id="XP_030997186.1">
    <property type="nucleotide sequence ID" value="XM_031138867.1"/>
</dbReference>
<dbReference type="InterPro" id="IPR013216">
    <property type="entry name" value="Methyltransf_11"/>
</dbReference>
<dbReference type="PANTHER" id="PTHR44068:SF1">
    <property type="entry name" value="HYPOTHETICAL LOC100005854"/>
    <property type="match status" value="1"/>
</dbReference>
<keyword evidence="1" id="KW-0808">Transferase</keyword>
<dbReference type="Pfam" id="PF08241">
    <property type="entry name" value="Methyltransf_11"/>
    <property type="match status" value="1"/>
</dbReference>
<reference evidence="4 5" key="1">
    <citation type="submission" date="2019-06" db="EMBL/GenBank/DDBJ databases">
        <title>Draft genome sequence of the filamentous fungus Phialemoniopsis curvata isolated from diesel fuel.</title>
        <authorList>
            <person name="Varaljay V.A."/>
            <person name="Lyon W.J."/>
            <person name="Crouch A.L."/>
            <person name="Drake C.E."/>
            <person name="Hollomon J.M."/>
            <person name="Nadeau L.J."/>
            <person name="Nunn H.S."/>
            <person name="Stevenson B.S."/>
            <person name="Bojanowski C.L."/>
            <person name="Crookes-Goodson W.J."/>
        </authorList>
    </citation>
    <scope>NUCLEOTIDE SEQUENCE [LARGE SCALE GENOMIC DNA]</scope>
    <source>
        <strain evidence="4 5">D216</strain>
    </source>
</reference>
<name>A0A507AXG3_9PEZI</name>
<evidence type="ECO:0000259" key="3">
    <source>
        <dbReference type="Pfam" id="PF08241"/>
    </source>
</evidence>
<accession>A0A507AXG3</accession>
<proteinExistence type="inferred from homology"/>
<dbReference type="GO" id="GO:0005783">
    <property type="term" value="C:endoplasmic reticulum"/>
    <property type="evidence" value="ECO:0007669"/>
    <property type="project" value="TreeGrafter"/>
</dbReference>
<dbReference type="InParanoid" id="A0A507AXG3"/>
<dbReference type="EMBL" id="SKBQ01000021">
    <property type="protein sequence ID" value="TPX15475.1"/>
    <property type="molecule type" value="Genomic_DNA"/>
</dbReference>
<evidence type="ECO:0000313" key="5">
    <source>
        <dbReference type="Proteomes" id="UP000319257"/>
    </source>
</evidence>
<dbReference type="PANTHER" id="PTHR44068">
    <property type="entry name" value="ZGC:194242"/>
    <property type="match status" value="1"/>
</dbReference>
<gene>
    <name evidence="4" type="ORF">E0L32_004455</name>
</gene>
<dbReference type="GO" id="GO:0006696">
    <property type="term" value="P:ergosterol biosynthetic process"/>
    <property type="evidence" value="ECO:0007669"/>
    <property type="project" value="TreeGrafter"/>
</dbReference>
<protein>
    <recommendedName>
        <fullName evidence="3">Methyltransferase type 11 domain-containing protein</fullName>
    </recommendedName>
</protein>